<keyword evidence="4" id="KW-1185">Reference proteome</keyword>
<gene>
    <name evidence="3" type="ORF">L207DRAFT_590852</name>
</gene>
<dbReference type="STRING" id="1149755.A0A2J6R0E1"/>
<evidence type="ECO:0000313" key="4">
    <source>
        <dbReference type="Proteomes" id="UP000235786"/>
    </source>
</evidence>
<dbReference type="OrthoDB" id="3692311at2759"/>
<name>A0A2J6R0E1_HYAVF</name>
<proteinExistence type="predicted"/>
<reference evidence="3 4" key="1">
    <citation type="submission" date="2016-04" db="EMBL/GenBank/DDBJ databases">
        <title>A degradative enzymes factory behind the ericoid mycorrhizal symbiosis.</title>
        <authorList>
            <consortium name="DOE Joint Genome Institute"/>
            <person name="Martino E."/>
            <person name="Morin E."/>
            <person name="Grelet G."/>
            <person name="Kuo A."/>
            <person name="Kohler A."/>
            <person name="Daghino S."/>
            <person name="Barry K."/>
            <person name="Choi C."/>
            <person name="Cichocki N."/>
            <person name="Clum A."/>
            <person name="Copeland A."/>
            <person name="Hainaut M."/>
            <person name="Haridas S."/>
            <person name="Labutti K."/>
            <person name="Lindquist E."/>
            <person name="Lipzen A."/>
            <person name="Khouja H.-R."/>
            <person name="Murat C."/>
            <person name="Ohm R."/>
            <person name="Olson A."/>
            <person name="Spatafora J."/>
            <person name="Veneault-Fourrey C."/>
            <person name="Henrissat B."/>
            <person name="Grigoriev I."/>
            <person name="Martin F."/>
            <person name="Perotto S."/>
        </authorList>
    </citation>
    <scope>NUCLEOTIDE SEQUENCE [LARGE SCALE GENOMIC DNA]</scope>
    <source>
        <strain evidence="3 4">F</strain>
    </source>
</reference>
<accession>A0A2J6R0E1</accession>
<feature type="transmembrane region" description="Helical" evidence="2">
    <location>
        <begin position="619"/>
        <end position="642"/>
    </location>
</feature>
<sequence length="721" mass="79055">MAREKKELPHLGSKPSSRGADLVMDMASSICSDGSDGDSLKSGKLQVPKQKRQRPTSTPWTSMPQPLHYRFPVQWWWDFTVDFIMVLLTMPFFILLATVLYVNGKPVGEEQHLGTIEQAVKGAATIFPIAFAAVTGRAAVKFATWKLERGTSLGLLEQLMNSRTVAGAAMAPLQLRSFNIVSLGLISLWCMSPLGSQSVLHIFSAPIVAIPSPRSITYYNLRQQSFGSPNTDFDTDFFNGYSMVFGASLLAPSSVKGGSMDLWGNPRIPLFSSVESSGVKPDENGWILLPQDGDFNPVYSSLFGLPLQNATFGNTTVNVESTYIEMTCNNITTTPMPKSSSGQILLTDQISPNGPYMSYSPVNLDAVWAIGYKGPDVRTYFANTTTMFVSPEDCPDCLPGNVTDSTLEPGTLLYQEFYDTSNTTSVYCIPSQVYVESTVLCQKTANGQFCQVIAQRLSQLPHQPSEITYLSFPNIVMGLTNTLYNSTVQISAQNPIQGFLYNSSSNSEIFLEPSSTSQYLPNGDEIPFDSPLYHMTLNEFGNNLGQLVNAWIHGSFYNSTLIITGANFTDLYQMVLDGNAASFVPASREDLTTMIQNQTSAFTVTASATADVRIYYCDFGWTSIFFLATSAMLCSAILGVVFGRMTVVPDYLGYVSSLAKESQYMKIKDGGANLDGMERSRGIKDLQVRLGNVNDGTGEVGRLAFGRVEDTKPVQRNRLYI</sequence>
<evidence type="ECO:0000256" key="1">
    <source>
        <dbReference type="SAM" id="MobiDB-lite"/>
    </source>
</evidence>
<feature type="region of interest" description="Disordered" evidence="1">
    <location>
        <begin position="28"/>
        <end position="61"/>
    </location>
</feature>
<evidence type="ECO:0000313" key="3">
    <source>
        <dbReference type="EMBL" id="PMD31980.1"/>
    </source>
</evidence>
<keyword evidence="2" id="KW-0472">Membrane</keyword>
<dbReference type="AlphaFoldDB" id="A0A2J6R0E1"/>
<dbReference type="EMBL" id="KZ613960">
    <property type="protein sequence ID" value="PMD31980.1"/>
    <property type="molecule type" value="Genomic_DNA"/>
</dbReference>
<protein>
    <submittedName>
        <fullName evidence="3">Uncharacterized protein</fullName>
    </submittedName>
</protein>
<feature type="region of interest" description="Disordered" evidence="1">
    <location>
        <begin position="1"/>
        <end position="20"/>
    </location>
</feature>
<dbReference type="Proteomes" id="UP000235786">
    <property type="component" value="Unassembled WGS sequence"/>
</dbReference>
<keyword evidence="2" id="KW-0812">Transmembrane</keyword>
<feature type="transmembrane region" description="Helical" evidence="2">
    <location>
        <begin position="79"/>
        <end position="102"/>
    </location>
</feature>
<keyword evidence="2" id="KW-1133">Transmembrane helix</keyword>
<evidence type="ECO:0000256" key="2">
    <source>
        <dbReference type="SAM" id="Phobius"/>
    </source>
</evidence>
<organism evidence="3 4">
    <name type="scientific">Hyaloscypha variabilis (strain UAMH 11265 / GT02V1 / F)</name>
    <name type="common">Meliniomyces variabilis</name>
    <dbReference type="NCBI Taxonomy" id="1149755"/>
    <lineage>
        <taxon>Eukaryota</taxon>
        <taxon>Fungi</taxon>
        <taxon>Dikarya</taxon>
        <taxon>Ascomycota</taxon>
        <taxon>Pezizomycotina</taxon>
        <taxon>Leotiomycetes</taxon>
        <taxon>Helotiales</taxon>
        <taxon>Hyaloscyphaceae</taxon>
        <taxon>Hyaloscypha</taxon>
        <taxon>Hyaloscypha variabilis</taxon>
    </lineage>
</organism>